<protein>
    <recommendedName>
        <fullName evidence="11">AI-2E family transporter</fullName>
    </recommendedName>
</protein>
<comment type="subcellular location">
    <subcellularLocation>
        <location evidence="1">Cell membrane</location>
        <topology evidence="1">Multi-pass membrane protein</topology>
    </subcellularLocation>
</comment>
<keyword evidence="7 8" id="KW-0472">Membrane</keyword>
<dbReference type="EMBL" id="LGTC01000001">
    <property type="protein sequence ID" value="KNY28672.1"/>
    <property type="molecule type" value="Genomic_DNA"/>
</dbReference>
<dbReference type="PATRIC" id="fig|398512.5.peg.4126"/>
<evidence type="ECO:0000256" key="7">
    <source>
        <dbReference type="ARBA" id="ARBA00023136"/>
    </source>
</evidence>
<name>A0A0L6JTD1_9FIRM</name>
<sequence>MWIKNNFFKYSIGIVILLVIIFLVGQIDFFIAPFKKFIAIVFFPLLFALMLYYIFRPMVRFLCKKKVPKTPSILIVFFVFLLIFSLVGIYAGSLIVKESQQLVDDMPQILERAKIKADELIKNKNIAALFSGKVNEQLTSYAKSVFPAVRDGVVNAASAVASAASVLVVVPFILFYLLRDDRNFYAKTIAIMPAKYKSNVAGMIKETDKTLSNYITGQALIALILGVLSYIGYLIVGLKYSFILAFLVMITSFIPMLGAIIGVVPAFFVGLSVSPFMALKVLIVAVVVQQLEGNFISPNLMGKRLAIHPLTIIILFLGAASLYGFIGMLIAVPAYAAFKVIAAGGVRIFRIWKNRND</sequence>
<dbReference type="RefSeq" id="WP_036936494.1">
    <property type="nucleotide sequence ID" value="NZ_JQKC01000002.1"/>
</dbReference>
<dbReference type="InterPro" id="IPR002549">
    <property type="entry name" value="AI-2E-like"/>
</dbReference>
<keyword evidence="6 8" id="KW-1133">Transmembrane helix</keyword>
<keyword evidence="10" id="KW-1185">Reference proteome</keyword>
<comment type="caution">
    <text evidence="9">The sequence shown here is derived from an EMBL/GenBank/DDBJ whole genome shotgun (WGS) entry which is preliminary data.</text>
</comment>
<feature type="transmembrane region" description="Helical" evidence="8">
    <location>
        <begin position="242"/>
        <end position="271"/>
    </location>
</feature>
<feature type="transmembrane region" description="Helical" evidence="8">
    <location>
        <begin position="156"/>
        <end position="178"/>
    </location>
</feature>
<comment type="similarity">
    <text evidence="2">Belongs to the autoinducer-2 exporter (AI-2E) (TC 2.A.86) family.</text>
</comment>
<feature type="transmembrane region" description="Helical" evidence="8">
    <location>
        <begin position="214"/>
        <end position="236"/>
    </location>
</feature>
<evidence type="ECO:0000256" key="1">
    <source>
        <dbReference type="ARBA" id="ARBA00004651"/>
    </source>
</evidence>
<feature type="transmembrane region" description="Helical" evidence="8">
    <location>
        <begin position="305"/>
        <end position="326"/>
    </location>
</feature>
<dbReference type="eggNOG" id="COG0628">
    <property type="taxonomic scope" value="Bacteria"/>
</dbReference>
<keyword evidence="4" id="KW-1003">Cell membrane</keyword>
<dbReference type="Pfam" id="PF01594">
    <property type="entry name" value="AI-2E_transport"/>
    <property type="match status" value="1"/>
</dbReference>
<proteinExistence type="inferred from homology"/>
<evidence type="ECO:0000256" key="3">
    <source>
        <dbReference type="ARBA" id="ARBA00022448"/>
    </source>
</evidence>
<feature type="transmembrane region" description="Helical" evidence="8">
    <location>
        <begin position="75"/>
        <end position="96"/>
    </location>
</feature>
<evidence type="ECO:0000256" key="6">
    <source>
        <dbReference type="ARBA" id="ARBA00022989"/>
    </source>
</evidence>
<evidence type="ECO:0008006" key="11">
    <source>
        <dbReference type="Google" id="ProtNLM"/>
    </source>
</evidence>
<evidence type="ECO:0000256" key="4">
    <source>
        <dbReference type="ARBA" id="ARBA00022475"/>
    </source>
</evidence>
<keyword evidence="5 8" id="KW-0812">Transmembrane</keyword>
<evidence type="ECO:0000256" key="8">
    <source>
        <dbReference type="SAM" id="Phobius"/>
    </source>
</evidence>
<evidence type="ECO:0000313" key="9">
    <source>
        <dbReference type="EMBL" id="KNY28672.1"/>
    </source>
</evidence>
<keyword evidence="3" id="KW-0813">Transport</keyword>
<dbReference type="PANTHER" id="PTHR21716">
    <property type="entry name" value="TRANSMEMBRANE PROTEIN"/>
    <property type="match status" value="1"/>
</dbReference>
<dbReference type="GO" id="GO:0055085">
    <property type="term" value="P:transmembrane transport"/>
    <property type="evidence" value="ECO:0007669"/>
    <property type="project" value="TreeGrafter"/>
</dbReference>
<dbReference type="PANTHER" id="PTHR21716:SF53">
    <property type="entry name" value="PERMEASE PERM-RELATED"/>
    <property type="match status" value="1"/>
</dbReference>
<accession>A0A0L6JTD1</accession>
<organism evidence="9 10">
    <name type="scientific">Pseudobacteroides cellulosolvens ATCC 35603 = DSM 2933</name>
    <dbReference type="NCBI Taxonomy" id="398512"/>
    <lineage>
        <taxon>Bacteria</taxon>
        <taxon>Bacillati</taxon>
        <taxon>Bacillota</taxon>
        <taxon>Clostridia</taxon>
        <taxon>Eubacteriales</taxon>
        <taxon>Oscillospiraceae</taxon>
        <taxon>Pseudobacteroides</taxon>
    </lineage>
</organism>
<dbReference type="STRING" id="398512.Bccel_3946"/>
<dbReference type="OrthoDB" id="9793390at2"/>
<dbReference type="Proteomes" id="UP000036923">
    <property type="component" value="Unassembled WGS sequence"/>
</dbReference>
<evidence type="ECO:0000313" key="10">
    <source>
        <dbReference type="Proteomes" id="UP000036923"/>
    </source>
</evidence>
<dbReference type="GO" id="GO:0005886">
    <property type="term" value="C:plasma membrane"/>
    <property type="evidence" value="ECO:0007669"/>
    <property type="project" value="UniProtKB-SubCell"/>
</dbReference>
<feature type="transmembrane region" description="Helical" evidence="8">
    <location>
        <begin position="12"/>
        <end position="31"/>
    </location>
</feature>
<reference evidence="10" key="1">
    <citation type="submission" date="2015-07" db="EMBL/GenBank/DDBJ databases">
        <title>Near-Complete Genome Sequence of the Cellulolytic Bacterium Bacteroides (Pseudobacteroides) cellulosolvens ATCC 35603.</title>
        <authorList>
            <person name="Dassa B."/>
            <person name="Utturkar S.M."/>
            <person name="Klingeman D.M."/>
            <person name="Hurt R.A."/>
            <person name="Keller M."/>
            <person name="Xu J."/>
            <person name="Reddy Y.H.K."/>
            <person name="Borovok I."/>
            <person name="Grinberg I.R."/>
            <person name="Lamed R."/>
            <person name="Zhivin O."/>
            <person name="Bayer E.A."/>
            <person name="Brown S.D."/>
        </authorList>
    </citation>
    <scope>NUCLEOTIDE SEQUENCE [LARGE SCALE GENOMIC DNA]</scope>
    <source>
        <strain evidence="10">DSM 2933</strain>
    </source>
</reference>
<evidence type="ECO:0000256" key="2">
    <source>
        <dbReference type="ARBA" id="ARBA00009773"/>
    </source>
</evidence>
<gene>
    <name evidence="9" type="ORF">Bccel_3946</name>
</gene>
<evidence type="ECO:0000256" key="5">
    <source>
        <dbReference type="ARBA" id="ARBA00022692"/>
    </source>
</evidence>
<feature type="transmembrane region" description="Helical" evidence="8">
    <location>
        <begin position="37"/>
        <end position="55"/>
    </location>
</feature>
<dbReference type="AlphaFoldDB" id="A0A0L6JTD1"/>